<keyword evidence="1" id="KW-0472">Membrane</keyword>
<keyword evidence="1" id="KW-1133">Transmembrane helix</keyword>
<keyword evidence="1" id="KW-0812">Transmembrane</keyword>
<feature type="transmembrane region" description="Helical" evidence="1">
    <location>
        <begin position="9"/>
        <end position="27"/>
    </location>
</feature>
<evidence type="ECO:0000313" key="2">
    <source>
        <dbReference type="EMBL" id="KKS47756.1"/>
    </source>
</evidence>
<name>A0A0G1BNA8_9BACT</name>
<evidence type="ECO:0000256" key="1">
    <source>
        <dbReference type="SAM" id="Phobius"/>
    </source>
</evidence>
<dbReference type="Proteomes" id="UP000034704">
    <property type="component" value="Unassembled WGS sequence"/>
</dbReference>
<feature type="transmembrane region" description="Helical" evidence="1">
    <location>
        <begin position="33"/>
        <end position="52"/>
    </location>
</feature>
<evidence type="ECO:0000313" key="3">
    <source>
        <dbReference type="Proteomes" id="UP000034704"/>
    </source>
</evidence>
<sequence>MREIYKSKIFVHSLVFLGLFALAGYVFAEIKVLILFSVLSFAGAVCGAFVRLSDQIEKHD</sequence>
<dbReference type="EMBL" id="LCDG01000005">
    <property type="protein sequence ID" value="KKS47756.1"/>
    <property type="molecule type" value="Genomic_DNA"/>
</dbReference>
<proteinExistence type="predicted"/>
<gene>
    <name evidence="2" type="ORF">UV12_C0005G0031</name>
</gene>
<dbReference type="AlphaFoldDB" id="A0A0G1BNA8"/>
<comment type="caution">
    <text evidence="2">The sequence shown here is derived from an EMBL/GenBank/DDBJ whole genome shotgun (WGS) entry which is preliminary data.</text>
</comment>
<dbReference type="STRING" id="1618756.UV12_C0005G0031"/>
<organism evidence="2 3">
    <name type="scientific">Candidatus Nomurabacteria bacterium GW2011_GWC2_42_20</name>
    <dbReference type="NCBI Taxonomy" id="1618756"/>
    <lineage>
        <taxon>Bacteria</taxon>
        <taxon>Candidatus Nomuraibacteriota</taxon>
    </lineage>
</organism>
<reference evidence="2 3" key="1">
    <citation type="journal article" date="2015" name="Nature">
        <title>rRNA introns, odd ribosomes, and small enigmatic genomes across a large radiation of phyla.</title>
        <authorList>
            <person name="Brown C.T."/>
            <person name="Hug L.A."/>
            <person name="Thomas B.C."/>
            <person name="Sharon I."/>
            <person name="Castelle C.J."/>
            <person name="Singh A."/>
            <person name="Wilkins M.J."/>
            <person name="Williams K.H."/>
            <person name="Banfield J.F."/>
        </authorList>
    </citation>
    <scope>NUCLEOTIDE SEQUENCE [LARGE SCALE GENOMIC DNA]</scope>
</reference>
<protein>
    <submittedName>
        <fullName evidence="2">Uncharacterized protein</fullName>
    </submittedName>
</protein>
<accession>A0A0G1BNA8</accession>